<dbReference type="InterPro" id="IPR036691">
    <property type="entry name" value="Endo/exonu/phosph_ase_sf"/>
</dbReference>
<feature type="coiled-coil region" evidence="1">
    <location>
        <begin position="429"/>
        <end position="478"/>
    </location>
</feature>
<evidence type="ECO:0000313" key="6">
    <source>
        <dbReference type="EMBL" id="KAE8704998.1"/>
    </source>
</evidence>
<evidence type="ECO:0000256" key="3">
    <source>
        <dbReference type="SAM" id="Phobius"/>
    </source>
</evidence>
<evidence type="ECO:0000256" key="1">
    <source>
        <dbReference type="SAM" id="Coils"/>
    </source>
</evidence>
<dbReference type="AlphaFoldDB" id="A0A6A3ALT3"/>
<reference evidence="6" key="1">
    <citation type="submission" date="2019-09" db="EMBL/GenBank/DDBJ databases">
        <title>Draft genome information of white flower Hibiscus syriacus.</title>
        <authorList>
            <person name="Kim Y.-M."/>
        </authorList>
    </citation>
    <scope>NUCLEOTIDE SEQUENCE [LARGE SCALE GENOMIC DNA]</scope>
    <source>
        <strain evidence="6">YM2019G1</strain>
    </source>
</reference>
<proteinExistence type="predicted"/>
<keyword evidence="3" id="KW-0472">Membrane</keyword>
<dbReference type="Gene3D" id="3.60.10.10">
    <property type="entry name" value="Endonuclease/exonuclease/phosphatase"/>
    <property type="match status" value="1"/>
</dbReference>
<feature type="domain" description="Reverse transcriptase" evidence="4">
    <location>
        <begin position="564"/>
        <end position="704"/>
    </location>
</feature>
<feature type="compositionally biased region" description="Basic and acidic residues" evidence="2">
    <location>
        <begin position="78"/>
        <end position="90"/>
    </location>
</feature>
<evidence type="ECO:0000259" key="4">
    <source>
        <dbReference type="Pfam" id="PF00078"/>
    </source>
</evidence>
<dbReference type="InterPro" id="IPR000477">
    <property type="entry name" value="RT_dom"/>
</dbReference>
<gene>
    <name evidence="6" type="ORF">F3Y22_tig00110430pilonHSYRG00099</name>
</gene>
<evidence type="ECO:0000256" key="2">
    <source>
        <dbReference type="SAM" id="MobiDB-lite"/>
    </source>
</evidence>
<dbReference type="SUPFAM" id="SSF56672">
    <property type="entry name" value="DNA/RNA polymerases"/>
    <property type="match status" value="1"/>
</dbReference>
<dbReference type="CDD" id="cd01650">
    <property type="entry name" value="RT_nLTR_like"/>
    <property type="match status" value="1"/>
</dbReference>
<dbReference type="Pfam" id="PF03372">
    <property type="entry name" value="Exo_endo_phos"/>
    <property type="match status" value="1"/>
</dbReference>
<dbReference type="SUPFAM" id="SSF56219">
    <property type="entry name" value="DNase I-like"/>
    <property type="match status" value="1"/>
</dbReference>
<name>A0A6A3ALT3_HIBSY</name>
<dbReference type="Proteomes" id="UP000436088">
    <property type="component" value="Unassembled WGS sequence"/>
</dbReference>
<feature type="domain" description="Endonuclease/exonuclease/phosphatase" evidence="5">
    <location>
        <begin position="286"/>
        <end position="392"/>
    </location>
</feature>
<dbReference type="InterPro" id="IPR043502">
    <property type="entry name" value="DNA/RNA_pol_sf"/>
</dbReference>
<evidence type="ECO:0000313" key="7">
    <source>
        <dbReference type="Proteomes" id="UP000436088"/>
    </source>
</evidence>
<dbReference type="InterPro" id="IPR005135">
    <property type="entry name" value="Endo/exonuclease/phosphatase"/>
</dbReference>
<feature type="transmembrane region" description="Helical" evidence="3">
    <location>
        <begin position="940"/>
        <end position="957"/>
    </location>
</feature>
<sequence length="1052" mass="120605">MGENAFQDLGCEEMSILITTSRKVLIDDVVDLEAGIDIFKIRIVELPTNRSETSSPKREAKVNSVAGELSSSAGKSLDSSEEKNSERWQEGDDSQLCCIGNVSKGCNMSGVDEDKRDIGEEAIMGQKEIDVSFGNIQKQYEYVGANTGRKKKYSSLQRIQENFGGTQRKNRNCRVKKHQRKVQSGEEPTEIEGMSLSNSDLQERWQRQKKEAKKTLQLGRELGLQFKGAEETKKEDIKDVEINRFWCDDEFDFKFSKAMGRSGGKYALDDLICSIVNVYAPCEVSEQIPLWNAIVEARRKNNNKWFMAGDFNAIRNLSERSGCSYKQTQIAAFNDFIEEYNLVDMPLSWRKFTWFGSANRKNRLDMILVEDEWFQVNSDVSLLGLLRTVSDHIPILLGKETIDWGPRPFKLVNSWLKQESCTEVIKKVFQQEEARNEELSVNLRRVKGEFKRWNTQCYWNVDSEAKKLEKRINELDMKGDIKGLNDGERGELEANFSIEEVKEIVWSCGEAKAPEPDGFNIEFFKKSWEYIKGDLMKTMESFNTSGKMGKSVNSSFLALIPKVENPTKISDYRPISLVSSVYKVIAKVLARRLRRVIGTVISETQCAFIVGRQIFVGILVANEVIHSLNKERGGRGGLILKLDFVKAYDCVDWEFLDSVQKCMGFGCKWRRWIWECISTVRVSVLLNGSPKKEFKMHREVVQKGYIEGIDNVAPTSSISHLQFVDDTILFLRLDQRGVKIEENNLNQLALLCGCSVSTLPFKYLGIPLGADSRKISTWDPLIEKFRVKLVDWKSRMLSFARRVRSRDGDLLSKEGHYGGKWMSGDSFRWIVGDGKTTLFWEDVWLGEIALRSRYPRLYRELALVEIIKREVDKVTLNPSVADRIVWVHENDGLFKVKKLSELLLSDGNFEVEEGLHCQMLKLYALGVGMLKRMRTICLCHVFLCTAFGMLFAGGGIFQMRAFAGVRLEGLTDLDEKCWWDRPAKSATMYQASKIVWQPPVSGQMRFNVHESDSKVVLNWAQNFYVRPWRIPNMEDYLAKMGSSRKTMFKESW</sequence>
<dbReference type="EMBL" id="VEPZ02000983">
    <property type="protein sequence ID" value="KAE8704998.1"/>
    <property type="molecule type" value="Genomic_DNA"/>
</dbReference>
<evidence type="ECO:0000259" key="5">
    <source>
        <dbReference type="Pfam" id="PF03372"/>
    </source>
</evidence>
<organism evidence="6 7">
    <name type="scientific">Hibiscus syriacus</name>
    <name type="common">Rose of Sharon</name>
    <dbReference type="NCBI Taxonomy" id="106335"/>
    <lineage>
        <taxon>Eukaryota</taxon>
        <taxon>Viridiplantae</taxon>
        <taxon>Streptophyta</taxon>
        <taxon>Embryophyta</taxon>
        <taxon>Tracheophyta</taxon>
        <taxon>Spermatophyta</taxon>
        <taxon>Magnoliopsida</taxon>
        <taxon>eudicotyledons</taxon>
        <taxon>Gunneridae</taxon>
        <taxon>Pentapetalae</taxon>
        <taxon>rosids</taxon>
        <taxon>malvids</taxon>
        <taxon>Malvales</taxon>
        <taxon>Malvaceae</taxon>
        <taxon>Malvoideae</taxon>
        <taxon>Hibiscus</taxon>
    </lineage>
</organism>
<protein>
    <submittedName>
        <fullName evidence="6">Uncharacterized protein</fullName>
    </submittedName>
</protein>
<keyword evidence="7" id="KW-1185">Reference proteome</keyword>
<dbReference type="Pfam" id="PF00078">
    <property type="entry name" value="RVT_1"/>
    <property type="match status" value="1"/>
</dbReference>
<accession>A0A6A3ALT3</accession>
<dbReference type="PANTHER" id="PTHR19446">
    <property type="entry name" value="REVERSE TRANSCRIPTASES"/>
    <property type="match status" value="1"/>
</dbReference>
<comment type="caution">
    <text evidence="6">The sequence shown here is derived from an EMBL/GenBank/DDBJ whole genome shotgun (WGS) entry which is preliminary data.</text>
</comment>
<feature type="region of interest" description="Disordered" evidence="2">
    <location>
        <begin position="49"/>
        <end position="90"/>
    </location>
</feature>
<keyword evidence="1" id="KW-0175">Coiled coil</keyword>
<dbReference type="GO" id="GO:0003824">
    <property type="term" value="F:catalytic activity"/>
    <property type="evidence" value="ECO:0007669"/>
    <property type="project" value="InterPro"/>
</dbReference>
<keyword evidence="3" id="KW-0812">Transmembrane</keyword>
<keyword evidence="3" id="KW-1133">Transmembrane helix</keyword>